<feature type="region of interest" description="Disordered" evidence="1">
    <location>
        <begin position="183"/>
        <end position="225"/>
    </location>
</feature>
<evidence type="ECO:0000313" key="3">
    <source>
        <dbReference type="EMBL" id="CAD9606359.1"/>
    </source>
</evidence>
<dbReference type="EMBL" id="HBGZ01016996">
    <property type="protein sequence ID" value="CAD9606359.1"/>
    <property type="molecule type" value="Transcribed_RNA"/>
</dbReference>
<proteinExistence type="predicted"/>
<dbReference type="EMBL" id="HBGZ01016995">
    <property type="protein sequence ID" value="CAD9606356.1"/>
    <property type="molecule type" value="Transcribed_RNA"/>
</dbReference>
<evidence type="ECO:0000313" key="2">
    <source>
        <dbReference type="EMBL" id="CAD9606356.1"/>
    </source>
</evidence>
<dbReference type="AlphaFoldDB" id="A0A6U3W7X2"/>
<name>A0A6U3W7X2_9STRA</name>
<accession>A0A6U3W7X2</accession>
<reference evidence="3" key="1">
    <citation type="submission" date="2021-01" db="EMBL/GenBank/DDBJ databases">
        <authorList>
            <person name="Corre E."/>
            <person name="Pelletier E."/>
            <person name="Niang G."/>
            <person name="Scheremetjew M."/>
            <person name="Finn R."/>
            <person name="Kale V."/>
            <person name="Holt S."/>
            <person name="Cochrane G."/>
            <person name="Meng A."/>
            <person name="Brown T."/>
            <person name="Cohen L."/>
        </authorList>
    </citation>
    <scope>NUCLEOTIDE SEQUENCE</scope>
    <source>
        <strain evidence="3">SM1012Den-03</strain>
    </source>
</reference>
<protein>
    <submittedName>
        <fullName evidence="3">Uncharacterized protein</fullName>
    </submittedName>
</protein>
<gene>
    <name evidence="2" type="ORF">SMAR0320_LOCUS12166</name>
    <name evidence="3" type="ORF">SMAR0320_LOCUS12167</name>
</gene>
<feature type="compositionally biased region" description="Low complexity" evidence="1">
    <location>
        <begin position="183"/>
        <end position="199"/>
    </location>
</feature>
<sequence>MTCSEQKPCEFCDAEMICGGSLPLDLSTGGDNKLSFVWEAPDDKVISIAAERGDMEFPPRTRVELELKTPDFEAEYQGIDMKTVTLDFDDGGIGHTQSYTFLNGESFVYLLACSIFTRMQFEPAADGILDLKFKKLTVTALYDSQKVAQGELEYTWSTSGYIWMRKPEDGSIEFEDFVGVPPTTGTSSTALPLATTTSPEVGTDVESTPKPTPLPTSSPPSSSPVNMDTFVASSFLILASVVGAM</sequence>
<organism evidence="3">
    <name type="scientific">Skeletonema marinoi</name>
    <dbReference type="NCBI Taxonomy" id="267567"/>
    <lineage>
        <taxon>Eukaryota</taxon>
        <taxon>Sar</taxon>
        <taxon>Stramenopiles</taxon>
        <taxon>Ochrophyta</taxon>
        <taxon>Bacillariophyta</taxon>
        <taxon>Coscinodiscophyceae</taxon>
        <taxon>Thalassiosirophycidae</taxon>
        <taxon>Thalassiosirales</taxon>
        <taxon>Skeletonemataceae</taxon>
        <taxon>Skeletonema</taxon>
        <taxon>Skeletonema marinoi-dohrnii complex</taxon>
    </lineage>
</organism>
<evidence type="ECO:0000256" key="1">
    <source>
        <dbReference type="SAM" id="MobiDB-lite"/>
    </source>
</evidence>
<feature type="compositionally biased region" description="Pro residues" evidence="1">
    <location>
        <begin position="210"/>
        <end position="222"/>
    </location>
</feature>